<accession>A0A0G4GNG2</accession>
<feature type="region of interest" description="Disordered" evidence="1">
    <location>
        <begin position="380"/>
        <end position="458"/>
    </location>
</feature>
<dbReference type="EMBL" id="CDMZ01001387">
    <property type="protein sequence ID" value="CEM31808.1"/>
    <property type="molecule type" value="Genomic_DNA"/>
</dbReference>
<proteinExistence type="predicted"/>
<gene>
    <name evidence="3" type="ORF">Cvel_22680</name>
</gene>
<protein>
    <submittedName>
        <fullName evidence="3">Uncharacterized protein</fullName>
    </submittedName>
</protein>
<evidence type="ECO:0000256" key="2">
    <source>
        <dbReference type="SAM" id="Phobius"/>
    </source>
</evidence>
<evidence type="ECO:0000313" key="3">
    <source>
        <dbReference type="EMBL" id="CEM31808.1"/>
    </source>
</evidence>
<keyword evidence="2" id="KW-1133">Transmembrane helix</keyword>
<reference evidence="3" key="1">
    <citation type="submission" date="2014-11" db="EMBL/GenBank/DDBJ databases">
        <authorList>
            <person name="Otto D Thomas"/>
            <person name="Naeem Raeece"/>
        </authorList>
    </citation>
    <scope>NUCLEOTIDE SEQUENCE</scope>
</reference>
<feature type="compositionally biased region" description="Basic and acidic residues" evidence="1">
    <location>
        <begin position="406"/>
        <end position="427"/>
    </location>
</feature>
<evidence type="ECO:0000256" key="1">
    <source>
        <dbReference type="SAM" id="MobiDB-lite"/>
    </source>
</evidence>
<dbReference type="AlphaFoldDB" id="A0A0G4GNG2"/>
<organism evidence="3">
    <name type="scientific">Chromera velia CCMP2878</name>
    <dbReference type="NCBI Taxonomy" id="1169474"/>
    <lineage>
        <taxon>Eukaryota</taxon>
        <taxon>Sar</taxon>
        <taxon>Alveolata</taxon>
        <taxon>Colpodellida</taxon>
        <taxon>Chromeraceae</taxon>
        <taxon>Chromera</taxon>
    </lineage>
</organism>
<dbReference type="VEuPathDB" id="CryptoDB:Cvel_22680"/>
<feature type="transmembrane region" description="Helical" evidence="2">
    <location>
        <begin position="178"/>
        <end position="200"/>
    </location>
</feature>
<keyword evidence="2" id="KW-0812">Transmembrane</keyword>
<feature type="transmembrane region" description="Helical" evidence="2">
    <location>
        <begin position="319"/>
        <end position="342"/>
    </location>
</feature>
<keyword evidence="2" id="KW-0472">Membrane</keyword>
<name>A0A0G4GNG2_9ALVE</name>
<feature type="transmembrane region" description="Helical" evidence="2">
    <location>
        <begin position="275"/>
        <end position="295"/>
    </location>
</feature>
<feature type="region of interest" description="Disordered" evidence="1">
    <location>
        <begin position="205"/>
        <end position="254"/>
    </location>
</feature>
<feature type="transmembrane region" description="Helical" evidence="2">
    <location>
        <begin position="106"/>
        <end position="129"/>
    </location>
</feature>
<sequence>MRGLRWAQPSVDEDMPRPTALEMSEAGSFSMPRTGVEAPSSQCRAAVKFDGTSACFGHFVCHQSCGRSLDEDDVVRWSLALALSAFARNLFFVLSSATNVGVMKSLLFFSNAVLILDLVPAGGGVAKLFKRVAGGLTFLFQMEGSTGTVSEKMTWWQQLGVLCAGRDFSSLDLLFFPFWKTIVFPSVLVVMLLVHALFVCSRPSPERREEKEEEEEDRQPDCEQGAPLLGVEEPPTSDPPSASSSNERRAEEGVSEFRGPFAPLLDVLDRRYMQVFAFFFIDFYPTWLLLVAKALRCQDLPGGRGRVVWSAPVQQCSAVWWWPSMAVLVLLSLVPIGLFLFVKKATTARDVPFLRSVLRMLESCFKQEFNCRVGESHPLRTRAEPEGKGGIPVGPSDEPTGGGEAVARREAPPDSGLRDSEARENAEGAKGLQNDPGGALDTRGSNGAEGAAEGSQPKRRSGIMGAVYDALDDTAAWVDRTPECVSLLKKFSLREVIGLAWRLMNPITWLRMCKDPDVDADQGEDSDIDRPGGIFTEHKSLNKSVMDSHLKELQPDVIWEIWQQRLEVAGLTLTDFTTWLKSAYSPLDAPDAYRPVGLRFLIHFLLEKSQEKVPFDWPVGAVRPLHFLRGDLSIKKPQLDPEMPPDFPKKKHTLNKVEPAFVDEKTNRVLASTSMFEDPYWRNRLLAAFWPHKDHANGYMIRVAFGKVGHDEDSMTIKGQPVEQNVALMSQNGRFNGYSDKTVVAWEELDGELMEKLWGEVAPQFRALSGVSPDEEYIVAFTLRGMRAGGLLDRTGKGLPGAIWHKDVFADHVAIIYPFCFLKGYNNEITTTETYEKVDPGSKKLAKCDRDVEDSATVETVPEGAEEGFGESICFNNEQTRHRAWPPLNAKREEVERAISRARDWGVPSNAVRAMIHVTIRRKSWTDLGEQLAFRMDNFPSPLLDMFGSVIKCVYQVPFLEQWWFNKYGGFIDRDDRPY</sequence>